<evidence type="ECO:0000256" key="8">
    <source>
        <dbReference type="SAM" id="SignalP"/>
    </source>
</evidence>
<evidence type="ECO:0000256" key="3">
    <source>
        <dbReference type="ARBA" id="ARBA00023136"/>
    </source>
</evidence>
<dbReference type="GO" id="GO:0009897">
    <property type="term" value="C:external side of plasma membrane"/>
    <property type="evidence" value="ECO:0007669"/>
    <property type="project" value="TreeGrafter"/>
</dbReference>
<dbReference type="InterPro" id="IPR036179">
    <property type="entry name" value="Ig-like_dom_sf"/>
</dbReference>
<dbReference type="InterPro" id="IPR013106">
    <property type="entry name" value="Ig_V-set"/>
</dbReference>
<reference evidence="11" key="2">
    <citation type="submission" date="2025-08" db="UniProtKB">
        <authorList>
            <consortium name="RefSeq"/>
        </authorList>
    </citation>
    <scope>IDENTIFICATION</scope>
</reference>
<dbReference type="InterPro" id="IPR013783">
    <property type="entry name" value="Ig-like_fold"/>
</dbReference>
<sequence>MVITIWMLVFVSVPFCHAEDKFSVLVPDDPVSAKLGDSVILPCSLSPSFSAVELEVRWYRPSKFNTPVLLFKDQKIQESPVDPQYRDRVSLIGRLEEGNVSLKLENITLSDRGEYICHTSSADWYEEGKTFLTVNVLGPVPVLSFTETGGGYLNVTCVSDGWSPQPTVTWRDRQGEAIKQNSNVMYMKDTEDLVSVSSWLLFSPSESEWISCSVSLSDQEKREGRIVPHRTKISNCATQPTMLEPTASKPSWRAFIIMLVISLLAFSVLFILLFSLYKKRDPQKPVDTEAAGMWQSVI</sequence>
<dbReference type="FunFam" id="2.60.40.10:FF:000142">
    <property type="entry name" value="V-set domain-containing T-cell activation inhibitor 1"/>
    <property type="match status" value="1"/>
</dbReference>
<evidence type="ECO:0000259" key="9">
    <source>
        <dbReference type="PROSITE" id="PS50835"/>
    </source>
</evidence>
<dbReference type="Gene3D" id="2.60.40.10">
    <property type="entry name" value="Immunoglobulins"/>
    <property type="match status" value="2"/>
</dbReference>
<dbReference type="GO" id="GO:0050852">
    <property type="term" value="P:T cell receptor signaling pathway"/>
    <property type="evidence" value="ECO:0007669"/>
    <property type="project" value="TreeGrafter"/>
</dbReference>
<proteinExistence type="predicted"/>
<dbReference type="OrthoDB" id="10055806at2759"/>
<keyword evidence="4" id="KW-1015">Disulfide bond</keyword>
<feature type="transmembrane region" description="Helical" evidence="7">
    <location>
        <begin position="252"/>
        <end position="274"/>
    </location>
</feature>
<dbReference type="SMART" id="SM00409">
    <property type="entry name" value="IG"/>
    <property type="match status" value="1"/>
</dbReference>
<protein>
    <submittedName>
        <fullName evidence="11">Butyrophilin-like protein 2</fullName>
    </submittedName>
</protein>
<dbReference type="GO" id="GO:0005102">
    <property type="term" value="F:signaling receptor binding"/>
    <property type="evidence" value="ECO:0007669"/>
    <property type="project" value="TreeGrafter"/>
</dbReference>
<dbReference type="Proteomes" id="UP000504632">
    <property type="component" value="Chromosome 11"/>
</dbReference>
<dbReference type="InterPro" id="IPR007110">
    <property type="entry name" value="Ig-like_dom"/>
</dbReference>
<feature type="domain" description="Ig-like" evidence="9">
    <location>
        <begin position="139"/>
        <end position="228"/>
    </location>
</feature>
<accession>A0A6J2WHE6</accession>
<evidence type="ECO:0000313" key="11">
    <source>
        <dbReference type="RefSeq" id="XP_030643724.1"/>
    </source>
</evidence>
<evidence type="ECO:0000256" key="2">
    <source>
        <dbReference type="ARBA" id="ARBA00022729"/>
    </source>
</evidence>
<keyword evidence="5" id="KW-0325">Glycoprotein</keyword>
<dbReference type="AlphaFoldDB" id="A0A6J2WHE6"/>
<keyword evidence="3 7" id="KW-0472">Membrane</keyword>
<feature type="signal peptide" evidence="8">
    <location>
        <begin position="1"/>
        <end position="18"/>
    </location>
</feature>
<keyword evidence="2 8" id="KW-0732">Signal</keyword>
<comment type="subcellular location">
    <subcellularLocation>
        <location evidence="1">Membrane</location>
    </subcellularLocation>
</comment>
<dbReference type="InterPro" id="IPR053896">
    <property type="entry name" value="BTN3A2-like_Ig-C"/>
</dbReference>
<dbReference type="InParanoid" id="A0A6J2WHE6"/>
<evidence type="ECO:0000256" key="6">
    <source>
        <dbReference type="ARBA" id="ARBA00023319"/>
    </source>
</evidence>
<evidence type="ECO:0000256" key="5">
    <source>
        <dbReference type="ARBA" id="ARBA00023180"/>
    </source>
</evidence>
<dbReference type="InterPro" id="IPR050504">
    <property type="entry name" value="IgSF_BTN/MOG"/>
</dbReference>
<dbReference type="SUPFAM" id="SSF48726">
    <property type="entry name" value="Immunoglobulin"/>
    <property type="match status" value="2"/>
</dbReference>
<keyword evidence="6" id="KW-0393">Immunoglobulin domain</keyword>
<feature type="chain" id="PRO_5026941406" evidence="8">
    <location>
        <begin position="19"/>
        <end position="298"/>
    </location>
</feature>
<gene>
    <name evidence="11" type="primary">LOC115823842</name>
</gene>
<evidence type="ECO:0000313" key="10">
    <source>
        <dbReference type="Proteomes" id="UP000504632"/>
    </source>
</evidence>
<dbReference type="GO" id="GO:1903037">
    <property type="term" value="P:regulation of leukocyte cell-cell adhesion"/>
    <property type="evidence" value="ECO:0007669"/>
    <property type="project" value="UniProtKB-ARBA"/>
</dbReference>
<reference evidence="10" key="1">
    <citation type="submission" date="2024-06" db="UniProtKB">
        <authorList>
            <consortium name="RefSeq"/>
        </authorList>
    </citation>
    <scope>NUCLEOTIDE SEQUENCE [LARGE SCALE GENOMIC DNA]</scope>
</reference>
<organism evidence="10 11">
    <name type="scientific">Chanos chanos</name>
    <name type="common">Milkfish</name>
    <name type="synonym">Mugil chanos</name>
    <dbReference type="NCBI Taxonomy" id="29144"/>
    <lineage>
        <taxon>Eukaryota</taxon>
        <taxon>Metazoa</taxon>
        <taxon>Chordata</taxon>
        <taxon>Craniata</taxon>
        <taxon>Vertebrata</taxon>
        <taxon>Euteleostomi</taxon>
        <taxon>Actinopterygii</taxon>
        <taxon>Neopterygii</taxon>
        <taxon>Teleostei</taxon>
        <taxon>Ostariophysi</taxon>
        <taxon>Gonorynchiformes</taxon>
        <taxon>Chanidae</taxon>
        <taxon>Chanos</taxon>
    </lineage>
</organism>
<keyword evidence="10" id="KW-1185">Reference proteome</keyword>
<dbReference type="PANTHER" id="PTHR24100">
    <property type="entry name" value="BUTYROPHILIN"/>
    <property type="match status" value="1"/>
</dbReference>
<evidence type="ECO:0000256" key="4">
    <source>
        <dbReference type="ARBA" id="ARBA00023157"/>
    </source>
</evidence>
<keyword evidence="7" id="KW-0812">Transmembrane</keyword>
<dbReference type="PANTHER" id="PTHR24100:SF149">
    <property type="entry name" value="BG-LIKE ANTIGEN 1-RELATED"/>
    <property type="match status" value="1"/>
</dbReference>
<name>A0A6J2WHE6_CHACN</name>
<dbReference type="Pfam" id="PF22705">
    <property type="entry name" value="C2-set_3"/>
    <property type="match status" value="1"/>
</dbReference>
<dbReference type="Pfam" id="PF07686">
    <property type="entry name" value="V-set"/>
    <property type="match status" value="1"/>
</dbReference>
<dbReference type="GeneID" id="115823842"/>
<evidence type="ECO:0000256" key="1">
    <source>
        <dbReference type="ARBA" id="ARBA00004370"/>
    </source>
</evidence>
<dbReference type="GO" id="GO:0001817">
    <property type="term" value="P:regulation of cytokine production"/>
    <property type="evidence" value="ECO:0007669"/>
    <property type="project" value="TreeGrafter"/>
</dbReference>
<keyword evidence="7" id="KW-1133">Transmembrane helix</keyword>
<dbReference type="PROSITE" id="PS50835">
    <property type="entry name" value="IG_LIKE"/>
    <property type="match status" value="2"/>
</dbReference>
<dbReference type="GO" id="GO:0050863">
    <property type="term" value="P:regulation of T cell activation"/>
    <property type="evidence" value="ECO:0007669"/>
    <property type="project" value="UniProtKB-ARBA"/>
</dbReference>
<evidence type="ECO:0000256" key="7">
    <source>
        <dbReference type="SAM" id="Phobius"/>
    </source>
</evidence>
<dbReference type="InterPro" id="IPR003599">
    <property type="entry name" value="Ig_sub"/>
</dbReference>
<dbReference type="SMART" id="SM00406">
    <property type="entry name" value="IGv"/>
    <property type="match status" value="1"/>
</dbReference>
<feature type="domain" description="Ig-like" evidence="9">
    <location>
        <begin position="20"/>
        <end position="133"/>
    </location>
</feature>
<dbReference type="RefSeq" id="XP_030643724.1">
    <property type="nucleotide sequence ID" value="XM_030787864.1"/>
</dbReference>